<evidence type="ECO:0000313" key="3">
    <source>
        <dbReference type="EMBL" id="CAE0492246.1"/>
    </source>
</evidence>
<protein>
    <submittedName>
        <fullName evidence="3">Uncharacterized protein</fullName>
    </submittedName>
</protein>
<feature type="region of interest" description="Disordered" evidence="1">
    <location>
        <begin position="79"/>
        <end position="138"/>
    </location>
</feature>
<sequence>MGSLKDVPLSNGEQRSRDQLHHFLYPQQRHQNQQHQENTSSRCLLTAAVQLIDGAHNNGAPPHLRSKWNRIRERLGRIQTAGAENKQRRSSQVLGAAPIPSSSLTSRSNSATASAAKATASHGPLSLPLPVPQGSVPSTSASINCIGSLNQQPSDPLVLCQASGRQSSSRKVYPDAPSPFPLYSRRQQQQQQQQAALLGRVLQQPQQQLGGGGVGGVPPPPPRPGMQPHILSPHLTSSPAPSTPLGATSLPGMGAAPHLPSMNVPPFLAGGPHGPAGGAAFVPPHVGPPPPFGPPLPVQQQLQQQQQQQQHRDRCTPGWAGPGAGGLAGRFAAAHLCIF</sequence>
<feature type="region of interest" description="Disordered" evidence="1">
    <location>
        <begin position="206"/>
        <end position="247"/>
    </location>
</feature>
<feature type="compositionally biased region" description="Low complexity" evidence="1">
    <location>
        <begin position="298"/>
        <end position="309"/>
    </location>
</feature>
<evidence type="ECO:0000256" key="1">
    <source>
        <dbReference type="SAM" id="MobiDB-lite"/>
    </source>
</evidence>
<reference evidence="3" key="1">
    <citation type="submission" date="2021-01" db="EMBL/GenBank/DDBJ databases">
        <authorList>
            <person name="Corre E."/>
            <person name="Pelletier E."/>
            <person name="Niang G."/>
            <person name="Scheremetjew M."/>
            <person name="Finn R."/>
            <person name="Kale V."/>
            <person name="Holt S."/>
            <person name="Cochrane G."/>
            <person name="Meng A."/>
            <person name="Brown T."/>
            <person name="Cohen L."/>
        </authorList>
    </citation>
    <scope>NUCLEOTIDE SEQUENCE</scope>
    <source>
        <strain evidence="3">CCMP1320</strain>
    </source>
</reference>
<name>A0A6S8KAB3_DUNTE</name>
<dbReference type="EMBL" id="HBIP01012827">
    <property type="protein sequence ID" value="CAE0492243.1"/>
    <property type="molecule type" value="Transcribed_RNA"/>
</dbReference>
<feature type="compositionally biased region" description="Pro residues" evidence="1">
    <location>
        <begin position="285"/>
        <end position="297"/>
    </location>
</feature>
<organism evidence="3">
    <name type="scientific">Dunaliella tertiolecta</name>
    <name type="common">Green alga</name>
    <dbReference type="NCBI Taxonomy" id="3047"/>
    <lineage>
        <taxon>Eukaryota</taxon>
        <taxon>Viridiplantae</taxon>
        <taxon>Chlorophyta</taxon>
        <taxon>core chlorophytes</taxon>
        <taxon>Chlorophyceae</taxon>
        <taxon>CS clade</taxon>
        <taxon>Chlamydomonadales</taxon>
        <taxon>Dunaliellaceae</taxon>
        <taxon>Dunaliella</taxon>
    </lineage>
</organism>
<feature type="region of interest" description="Disordered" evidence="1">
    <location>
        <begin position="275"/>
        <end position="321"/>
    </location>
</feature>
<feature type="region of interest" description="Disordered" evidence="1">
    <location>
        <begin position="163"/>
        <end position="193"/>
    </location>
</feature>
<gene>
    <name evidence="2" type="ORF">DTER00134_LOCUS7316</name>
    <name evidence="3" type="ORF">DTER00134_LOCUS7319</name>
</gene>
<dbReference type="EMBL" id="HBIP01012830">
    <property type="protein sequence ID" value="CAE0492246.1"/>
    <property type="molecule type" value="Transcribed_RNA"/>
</dbReference>
<feature type="compositionally biased region" description="Low complexity" evidence="1">
    <location>
        <begin position="101"/>
        <end position="121"/>
    </location>
</feature>
<dbReference type="AlphaFoldDB" id="A0A6S8KAB3"/>
<evidence type="ECO:0000313" key="2">
    <source>
        <dbReference type="EMBL" id="CAE0492243.1"/>
    </source>
</evidence>
<proteinExistence type="predicted"/>
<accession>A0A6S8KAB3</accession>